<evidence type="ECO:0000259" key="1">
    <source>
        <dbReference type="Pfam" id="PF04324"/>
    </source>
</evidence>
<name>A0A2M9Y5J6_9LEPT</name>
<accession>A0A2M9Y5J6</accession>
<dbReference type="Pfam" id="PF04324">
    <property type="entry name" value="Fer2_BFD"/>
    <property type="match status" value="1"/>
</dbReference>
<organism evidence="2 3">
    <name type="scientific">Leptospira brenneri</name>
    <dbReference type="NCBI Taxonomy" id="2023182"/>
    <lineage>
        <taxon>Bacteria</taxon>
        <taxon>Pseudomonadati</taxon>
        <taxon>Spirochaetota</taxon>
        <taxon>Spirochaetia</taxon>
        <taxon>Leptospirales</taxon>
        <taxon>Leptospiraceae</taxon>
        <taxon>Leptospira</taxon>
    </lineage>
</organism>
<keyword evidence="3" id="KW-1185">Reference proteome</keyword>
<dbReference type="Proteomes" id="UP000297891">
    <property type="component" value="Unassembled WGS sequence"/>
</dbReference>
<dbReference type="Gene3D" id="1.10.10.1100">
    <property type="entry name" value="BFD-like [2Fe-2S]-binding domain"/>
    <property type="match status" value="1"/>
</dbReference>
<evidence type="ECO:0000313" key="2">
    <source>
        <dbReference type="EMBL" id="TGK96709.1"/>
    </source>
</evidence>
<dbReference type="EMBL" id="RQFP01000001">
    <property type="protein sequence ID" value="TGK96709.1"/>
    <property type="molecule type" value="Genomic_DNA"/>
</dbReference>
<dbReference type="InterPro" id="IPR007419">
    <property type="entry name" value="BFD-like_2Fe2S-bd_dom"/>
</dbReference>
<feature type="domain" description="BFD-like [2Fe-2S]-binding" evidence="1">
    <location>
        <begin position="2"/>
        <end position="43"/>
    </location>
</feature>
<evidence type="ECO:0000313" key="3">
    <source>
        <dbReference type="Proteomes" id="UP000297891"/>
    </source>
</evidence>
<dbReference type="AlphaFoldDB" id="A0A2M9Y5J6"/>
<dbReference type="InterPro" id="IPR041854">
    <property type="entry name" value="BFD-like_2Fe2S-bd_dom_sf"/>
</dbReference>
<dbReference type="OrthoDB" id="332383at2"/>
<proteinExistence type="predicted"/>
<reference evidence="2" key="1">
    <citation type="journal article" date="2019" name="PLoS Negl. Trop. Dis.">
        <title>Revisiting the worldwide diversity of Leptospira species in the environment.</title>
        <authorList>
            <person name="Vincent A.T."/>
            <person name="Schiettekatte O."/>
            <person name="Bourhy P."/>
            <person name="Veyrier F.J."/>
            <person name="Picardeau M."/>
        </authorList>
    </citation>
    <scope>NUCLEOTIDE SEQUENCE [LARGE SCALE GENOMIC DNA]</scope>
    <source>
        <strain evidence="2">201800277</strain>
    </source>
</reference>
<comment type="caution">
    <text evidence="2">The sequence shown here is derived from an EMBL/GenBank/DDBJ whole genome shotgun (WGS) entry which is preliminary data.</text>
</comment>
<sequence>MVTEDELVRAIHAGAVTMEQIRETTRASTGCGTCSMQVYHILQRELQNLSRRKIS</sequence>
<protein>
    <submittedName>
        <fullName evidence="2">(2Fe-2S)-binding protein</fullName>
    </submittedName>
</protein>
<gene>
    <name evidence="2" type="ORF">EHQ30_08970</name>
</gene>